<dbReference type="SUPFAM" id="SSF53686">
    <property type="entry name" value="Tryptophan synthase beta subunit-like PLP-dependent enzymes"/>
    <property type="match status" value="1"/>
</dbReference>
<dbReference type="GO" id="GO:1901605">
    <property type="term" value="P:alpha-amino acid metabolic process"/>
    <property type="evidence" value="ECO:0007669"/>
    <property type="project" value="UniProtKB-ARBA"/>
</dbReference>
<dbReference type="InterPro" id="IPR036052">
    <property type="entry name" value="TrpB-like_PALP_sf"/>
</dbReference>
<evidence type="ECO:0000313" key="1">
    <source>
        <dbReference type="EMBL" id="MBW4466287.1"/>
    </source>
</evidence>
<reference evidence="1" key="1">
    <citation type="submission" date="2021-05" db="EMBL/GenBank/DDBJ databases">
        <authorList>
            <person name="Pietrasiak N."/>
            <person name="Ward R."/>
            <person name="Stajich J.E."/>
            <person name="Kurbessoian T."/>
        </authorList>
    </citation>
    <scope>NUCLEOTIDE SEQUENCE</scope>
    <source>
        <strain evidence="1">GSE-TBD4-15B</strain>
    </source>
</reference>
<evidence type="ECO:0000313" key="2">
    <source>
        <dbReference type="Proteomes" id="UP000707356"/>
    </source>
</evidence>
<accession>A0A951PBH5</accession>
<dbReference type="Gene3D" id="3.40.50.1100">
    <property type="match status" value="1"/>
</dbReference>
<name>A0A951PBH5_9CYAN</name>
<comment type="caution">
    <text evidence="1">The sequence shown here is derived from an EMBL/GenBank/DDBJ whole genome shotgun (WGS) entry which is preliminary data.</text>
</comment>
<dbReference type="Proteomes" id="UP000707356">
    <property type="component" value="Unassembled WGS sequence"/>
</dbReference>
<sequence length="189" mass="20898">MKSRLNSSSPGKLSVQPLFEIERQERCVAHLAIGQKAMQLEAESIWQVTNGAIDILIAGIREDGLEEVIAALKQRKPQFRAIAVELVSHQSLADTHPDFEQPMRIAATALSAPLAPDWSSKVVLVRDDEAVVFGRRLAQSEGLPDDIVTCTLLCAAVQAGQSLDNRGKLIVMFPSKRDRFILPLNHPWR</sequence>
<dbReference type="EMBL" id="JAHHHV010000067">
    <property type="protein sequence ID" value="MBW4466287.1"/>
    <property type="molecule type" value="Genomic_DNA"/>
</dbReference>
<organism evidence="1 2">
    <name type="scientific">Pegethrix bostrychoides GSE-TBD4-15B</name>
    <dbReference type="NCBI Taxonomy" id="2839662"/>
    <lineage>
        <taxon>Bacteria</taxon>
        <taxon>Bacillati</taxon>
        <taxon>Cyanobacteriota</taxon>
        <taxon>Cyanophyceae</taxon>
        <taxon>Oculatellales</taxon>
        <taxon>Oculatellaceae</taxon>
        <taxon>Pegethrix</taxon>
    </lineage>
</organism>
<dbReference type="AlphaFoldDB" id="A0A951PBH5"/>
<protein>
    <submittedName>
        <fullName evidence="1">Uncharacterized protein</fullName>
    </submittedName>
</protein>
<reference evidence="1" key="2">
    <citation type="journal article" date="2022" name="Microbiol. Resour. Announc.">
        <title>Metagenome Sequencing to Explore Phylogenomics of Terrestrial Cyanobacteria.</title>
        <authorList>
            <person name="Ward R.D."/>
            <person name="Stajich J.E."/>
            <person name="Johansen J.R."/>
            <person name="Huntemann M."/>
            <person name="Clum A."/>
            <person name="Foster B."/>
            <person name="Foster B."/>
            <person name="Roux S."/>
            <person name="Palaniappan K."/>
            <person name="Varghese N."/>
            <person name="Mukherjee S."/>
            <person name="Reddy T.B.K."/>
            <person name="Daum C."/>
            <person name="Copeland A."/>
            <person name="Chen I.A."/>
            <person name="Ivanova N.N."/>
            <person name="Kyrpides N.C."/>
            <person name="Shapiro N."/>
            <person name="Eloe-Fadrosh E.A."/>
            <person name="Pietrasiak N."/>
        </authorList>
    </citation>
    <scope>NUCLEOTIDE SEQUENCE</scope>
    <source>
        <strain evidence="1">GSE-TBD4-15B</strain>
    </source>
</reference>
<gene>
    <name evidence="1" type="ORF">KME07_12755</name>
</gene>
<proteinExistence type="predicted"/>